<comment type="caution">
    <text evidence="3">The sequence shown here is derived from an EMBL/GenBank/DDBJ whole genome shotgun (WGS) entry which is preliminary data.</text>
</comment>
<reference evidence="3 4" key="1">
    <citation type="submission" date="2020-07" db="EMBL/GenBank/DDBJ databases">
        <title>Sequencing the genomes of 1000 actinobacteria strains.</title>
        <authorList>
            <person name="Klenk H.-P."/>
        </authorList>
    </citation>
    <scope>NUCLEOTIDE SEQUENCE [LARGE SCALE GENOMIC DNA]</scope>
    <source>
        <strain evidence="3 4">CXB654</strain>
    </source>
</reference>
<keyword evidence="4" id="KW-1185">Reference proteome</keyword>
<evidence type="ECO:0000256" key="1">
    <source>
        <dbReference type="SAM" id="SignalP"/>
    </source>
</evidence>
<feature type="chain" id="PRO_5032792593" evidence="1">
    <location>
        <begin position="40"/>
        <end position="201"/>
    </location>
</feature>
<evidence type="ECO:0000313" key="4">
    <source>
        <dbReference type="Proteomes" id="UP000589036"/>
    </source>
</evidence>
<dbReference type="PANTHER" id="PTHR36933">
    <property type="entry name" value="SLL0788 PROTEIN"/>
    <property type="match status" value="1"/>
</dbReference>
<accession>A0A852TZZ2</accession>
<protein>
    <submittedName>
        <fullName evidence="3">Uncharacterized protein (DUF305 family)</fullName>
    </submittedName>
</protein>
<name>A0A852TZZ2_9ACTN</name>
<gene>
    <name evidence="3" type="ORF">HDA32_004618</name>
</gene>
<dbReference type="Proteomes" id="UP000589036">
    <property type="component" value="Unassembled WGS sequence"/>
</dbReference>
<evidence type="ECO:0000259" key="2">
    <source>
        <dbReference type="Pfam" id="PF03713"/>
    </source>
</evidence>
<feature type="signal peptide" evidence="1">
    <location>
        <begin position="1"/>
        <end position="39"/>
    </location>
</feature>
<evidence type="ECO:0000313" key="3">
    <source>
        <dbReference type="EMBL" id="NYE49498.1"/>
    </source>
</evidence>
<keyword evidence="1" id="KW-0732">Signal</keyword>
<dbReference type="RefSeq" id="WP_179645147.1">
    <property type="nucleotide sequence ID" value="NZ_BAAAYY010000046.1"/>
</dbReference>
<feature type="domain" description="DUF305" evidence="2">
    <location>
        <begin position="52"/>
        <end position="176"/>
    </location>
</feature>
<dbReference type="PANTHER" id="PTHR36933:SF1">
    <property type="entry name" value="SLL0788 PROTEIN"/>
    <property type="match status" value="1"/>
</dbReference>
<proteinExistence type="predicted"/>
<dbReference type="AlphaFoldDB" id="A0A852TZZ2"/>
<dbReference type="InterPro" id="IPR005183">
    <property type="entry name" value="DUF305_CopM-like"/>
</dbReference>
<dbReference type="Pfam" id="PF03713">
    <property type="entry name" value="DUF305"/>
    <property type="match status" value="1"/>
</dbReference>
<organism evidence="3 4">
    <name type="scientific">Spinactinospora alkalitolerans</name>
    <dbReference type="NCBI Taxonomy" id="687207"/>
    <lineage>
        <taxon>Bacteria</taxon>
        <taxon>Bacillati</taxon>
        <taxon>Actinomycetota</taxon>
        <taxon>Actinomycetes</taxon>
        <taxon>Streptosporangiales</taxon>
        <taxon>Nocardiopsidaceae</taxon>
        <taxon>Spinactinospora</taxon>
    </lineage>
</organism>
<dbReference type="Gene3D" id="1.20.1260.10">
    <property type="match status" value="1"/>
</dbReference>
<sequence length="201" mass="22377">MNALSIRFLRRPVTAVASAALAAGVLFGGGLAAAPSALADEPAAEQETARFEVDFMKNMIDHHALAVAMAQPYVEKAAHEKLADLCRTIADSQSAQIEQMQGWLQDWYGVGHEPRLSPADKQSVRRLEDLSGERYEVRFMRSMIRHHSGAGTDSKRCLDRAEHPALLDLCDTIRRSNSKQIDTMQGWLQQWYGRQSGYSGY</sequence>
<dbReference type="EMBL" id="JACCCC010000001">
    <property type="protein sequence ID" value="NYE49498.1"/>
    <property type="molecule type" value="Genomic_DNA"/>
</dbReference>
<dbReference type="InterPro" id="IPR012347">
    <property type="entry name" value="Ferritin-like"/>
</dbReference>